<evidence type="ECO:0000256" key="3">
    <source>
        <dbReference type="ARBA" id="ARBA00004174"/>
    </source>
</evidence>
<dbReference type="SUPFAM" id="SSF48264">
    <property type="entry name" value="Cytochrome P450"/>
    <property type="match status" value="1"/>
</dbReference>
<organism evidence="16">
    <name type="scientific">Acromyrmex echinatior</name>
    <name type="common">Panamanian leafcutter ant</name>
    <name type="synonym">Acromyrmex octospinosus echinatior</name>
    <dbReference type="NCBI Taxonomy" id="103372"/>
    <lineage>
        <taxon>Eukaryota</taxon>
        <taxon>Metazoa</taxon>
        <taxon>Ecdysozoa</taxon>
        <taxon>Arthropoda</taxon>
        <taxon>Hexapoda</taxon>
        <taxon>Insecta</taxon>
        <taxon>Pterygota</taxon>
        <taxon>Neoptera</taxon>
        <taxon>Endopterygota</taxon>
        <taxon>Hymenoptera</taxon>
        <taxon>Apocrita</taxon>
        <taxon>Aculeata</taxon>
        <taxon>Formicoidea</taxon>
        <taxon>Formicidae</taxon>
        <taxon>Myrmicinae</taxon>
        <taxon>Acromyrmex</taxon>
    </lineage>
</organism>
<comment type="cofactor">
    <cofactor evidence="1">
        <name>heme</name>
        <dbReference type="ChEBI" id="CHEBI:30413"/>
    </cofactor>
</comment>
<dbReference type="GO" id="GO:0004497">
    <property type="term" value="F:monooxygenase activity"/>
    <property type="evidence" value="ECO:0007669"/>
    <property type="project" value="UniProtKB-KW"/>
</dbReference>
<evidence type="ECO:0000256" key="11">
    <source>
        <dbReference type="ARBA" id="ARBA00023004"/>
    </source>
</evidence>
<dbReference type="InterPro" id="IPR050196">
    <property type="entry name" value="Cytochrome_P450_Monoox"/>
</dbReference>
<keyword evidence="8" id="KW-0256">Endoplasmic reticulum</keyword>
<evidence type="ECO:0000256" key="8">
    <source>
        <dbReference type="ARBA" id="ARBA00022824"/>
    </source>
</evidence>
<keyword evidence="7 14" id="KW-0479">Metal-binding</keyword>
<dbReference type="PROSITE" id="PS00086">
    <property type="entry name" value="CYTOCHROME_P450"/>
    <property type="match status" value="1"/>
</dbReference>
<gene>
    <name evidence="15" type="ORF">G5I_02135</name>
</gene>
<dbReference type="GO" id="GO:0016705">
    <property type="term" value="F:oxidoreductase activity, acting on paired donors, with incorporation or reduction of molecular oxygen"/>
    <property type="evidence" value="ECO:0007669"/>
    <property type="project" value="InterPro"/>
</dbReference>
<dbReference type="PRINTS" id="PR00385">
    <property type="entry name" value="P450"/>
</dbReference>
<feature type="non-terminal residue" evidence="15">
    <location>
        <position position="1"/>
    </location>
</feature>
<accession>F4W9I3</accession>
<evidence type="ECO:0000256" key="2">
    <source>
        <dbReference type="ARBA" id="ARBA00003690"/>
    </source>
</evidence>
<keyword evidence="16" id="KW-1185">Reference proteome</keyword>
<evidence type="ECO:0000256" key="6">
    <source>
        <dbReference type="ARBA" id="ARBA00022617"/>
    </source>
</evidence>
<dbReference type="GO" id="GO:0005789">
    <property type="term" value="C:endoplasmic reticulum membrane"/>
    <property type="evidence" value="ECO:0007669"/>
    <property type="project" value="UniProtKB-SubCell"/>
</dbReference>
<dbReference type="EMBL" id="GL888030">
    <property type="protein sequence ID" value="EGI69158.1"/>
    <property type="molecule type" value="Genomic_DNA"/>
</dbReference>
<evidence type="ECO:0000256" key="12">
    <source>
        <dbReference type="ARBA" id="ARBA00023033"/>
    </source>
</evidence>
<keyword evidence="12 14" id="KW-0503">Monooxygenase</keyword>
<dbReference type="InParanoid" id="F4W9I3"/>
<keyword evidence="9" id="KW-0492">Microsome</keyword>
<evidence type="ECO:0000256" key="4">
    <source>
        <dbReference type="ARBA" id="ARBA00004406"/>
    </source>
</evidence>
<dbReference type="Gene3D" id="1.10.630.10">
    <property type="entry name" value="Cytochrome P450"/>
    <property type="match status" value="1"/>
</dbReference>
<proteinExistence type="inferred from homology"/>
<evidence type="ECO:0000256" key="13">
    <source>
        <dbReference type="ARBA" id="ARBA00023136"/>
    </source>
</evidence>
<evidence type="ECO:0000256" key="10">
    <source>
        <dbReference type="ARBA" id="ARBA00023002"/>
    </source>
</evidence>
<evidence type="ECO:0000313" key="15">
    <source>
        <dbReference type="EMBL" id="EGI69158.1"/>
    </source>
</evidence>
<sequence>ELINCIDAVIKKYGNLTRFIVGTDIFVVLTKPEDYKVRNNIALQYNNYNKTIFKPIFNNYYDRIEQFRANVSNKSCDIQNTITEATSFTMLMLAIYTDVQEKLRQEILVTFNNDKIDAQRLLSMRYIYMVFQETLRLFPIVPIISRQLTEDIKLESCTLPEGCYVMIPIFAIHRNPMYWYKPLEFIPERFSSTHHRYTYIPFGLGLRDCVGKYFHISHLF</sequence>
<comment type="function">
    <text evidence="2">May be involved in the metabolism of insect hormones and in the breakdown of synthetic insecticides.</text>
</comment>
<dbReference type="InterPro" id="IPR001128">
    <property type="entry name" value="Cyt_P450"/>
</dbReference>
<reference evidence="15" key="1">
    <citation type="submission" date="2011-02" db="EMBL/GenBank/DDBJ databases">
        <title>The genome of the leaf-cutting ant Acromyrmex echinatior suggests key adaptations to social evolution and fungus farming.</title>
        <authorList>
            <person name="Nygaard S."/>
            <person name="Zhang G."/>
        </authorList>
    </citation>
    <scope>NUCLEOTIDE SEQUENCE</scope>
</reference>
<dbReference type="AlphaFoldDB" id="F4W9I3"/>
<dbReference type="Proteomes" id="UP000007755">
    <property type="component" value="Unassembled WGS sequence"/>
</dbReference>
<protein>
    <submittedName>
        <fullName evidence="15">Cytochrome P450 3A43</fullName>
    </submittedName>
</protein>
<keyword evidence="6 14" id="KW-0349">Heme</keyword>
<keyword evidence="11 14" id="KW-0408">Iron</keyword>
<dbReference type="GO" id="GO:0020037">
    <property type="term" value="F:heme binding"/>
    <property type="evidence" value="ECO:0007669"/>
    <property type="project" value="InterPro"/>
</dbReference>
<keyword evidence="10 14" id="KW-0560">Oxidoreductase</keyword>
<dbReference type="STRING" id="103372.F4W9I3"/>
<dbReference type="OrthoDB" id="1470350at2759"/>
<keyword evidence="13" id="KW-0472">Membrane</keyword>
<evidence type="ECO:0000256" key="5">
    <source>
        <dbReference type="ARBA" id="ARBA00010617"/>
    </source>
</evidence>
<evidence type="ECO:0000256" key="9">
    <source>
        <dbReference type="ARBA" id="ARBA00022848"/>
    </source>
</evidence>
<name>F4W9I3_ACREC</name>
<dbReference type="PANTHER" id="PTHR24291">
    <property type="entry name" value="CYTOCHROME P450 FAMILY 4"/>
    <property type="match status" value="1"/>
</dbReference>
<dbReference type="InterPro" id="IPR036396">
    <property type="entry name" value="Cyt_P450_sf"/>
</dbReference>
<comment type="similarity">
    <text evidence="5 14">Belongs to the cytochrome P450 family.</text>
</comment>
<dbReference type="GO" id="GO:0005506">
    <property type="term" value="F:iron ion binding"/>
    <property type="evidence" value="ECO:0007669"/>
    <property type="project" value="InterPro"/>
</dbReference>
<comment type="subcellular location">
    <subcellularLocation>
        <location evidence="4">Endoplasmic reticulum membrane</location>
        <topology evidence="4">Peripheral membrane protein</topology>
    </subcellularLocation>
    <subcellularLocation>
        <location evidence="3">Microsome membrane</location>
        <topology evidence="3">Peripheral membrane protein</topology>
    </subcellularLocation>
</comment>
<evidence type="ECO:0000256" key="1">
    <source>
        <dbReference type="ARBA" id="ARBA00001971"/>
    </source>
</evidence>
<evidence type="ECO:0000256" key="14">
    <source>
        <dbReference type="RuleBase" id="RU000461"/>
    </source>
</evidence>
<dbReference type="eggNOG" id="KOG0158">
    <property type="taxonomic scope" value="Eukaryota"/>
</dbReference>
<dbReference type="InterPro" id="IPR017972">
    <property type="entry name" value="Cyt_P450_CS"/>
</dbReference>
<dbReference type="Pfam" id="PF00067">
    <property type="entry name" value="p450"/>
    <property type="match status" value="1"/>
</dbReference>
<dbReference type="PANTHER" id="PTHR24291:SF189">
    <property type="entry name" value="CYTOCHROME P450 4C3-RELATED"/>
    <property type="match status" value="1"/>
</dbReference>
<evidence type="ECO:0000313" key="16">
    <source>
        <dbReference type="Proteomes" id="UP000007755"/>
    </source>
</evidence>
<evidence type="ECO:0000256" key="7">
    <source>
        <dbReference type="ARBA" id="ARBA00022723"/>
    </source>
</evidence>